<dbReference type="RefSeq" id="WP_194104915.1">
    <property type="nucleotide sequence ID" value="NZ_JADFFM010000001.1"/>
</dbReference>
<keyword evidence="1" id="KW-0560">Oxidoreductase</keyword>
<dbReference type="InterPro" id="IPR011008">
    <property type="entry name" value="Dimeric_a/b-barrel"/>
</dbReference>
<evidence type="ECO:0000313" key="1">
    <source>
        <dbReference type="EMBL" id="MBE9665511.1"/>
    </source>
</evidence>
<sequence length="105" mass="12033">MEQIFIDRFIMPQSAKGEFMERMAINRNMIKHLSGFIKDEAYGCTDEAGNFICITVATWASEAALKNAKALVQTEYQRPGFNLPAMLERLHIRTERGQYSLLSEQ</sequence>
<reference evidence="1 2" key="1">
    <citation type="submission" date="2020-10" db="EMBL/GenBank/DDBJ databases">
        <title>Mucilaginibacter mali sp. nov., isolated from rhizosphere soil of apple orchard.</title>
        <authorList>
            <person name="Lee J.-S."/>
            <person name="Kim H.S."/>
            <person name="Kim J.-S."/>
        </authorList>
    </citation>
    <scope>NUCLEOTIDE SEQUENCE [LARGE SCALE GENOMIC DNA]</scope>
    <source>
        <strain evidence="1 2">KCTC 23157</strain>
    </source>
</reference>
<protein>
    <submittedName>
        <fullName evidence="1">Antibiotic biosynthesis monooxygenase</fullName>
    </submittedName>
</protein>
<gene>
    <name evidence="1" type="ORF">IRJ18_04000</name>
</gene>
<dbReference type="SUPFAM" id="SSF54909">
    <property type="entry name" value="Dimeric alpha+beta barrel"/>
    <property type="match status" value="1"/>
</dbReference>
<accession>A0ABR9XDP4</accession>
<dbReference type="EMBL" id="JADFFM010000001">
    <property type="protein sequence ID" value="MBE9665511.1"/>
    <property type="molecule type" value="Genomic_DNA"/>
</dbReference>
<name>A0ABR9XDP4_9SPHI</name>
<dbReference type="Proteomes" id="UP000632774">
    <property type="component" value="Unassembled WGS sequence"/>
</dbReference>
<organism evidence="1 2">
    <name type="scientific">Mucilaginibacter boryungensis</name>
    <dbReference type="NCBI Taxonomy" id="768480"/>
    <lineage>
        <taxon>Bacteria</taxon>
        <taxon>Pseudomonadati</taxon>
        <taxon>Bacteroidota</taxon>
        <taxon>Sphingobacteriia</taxon>
        <taxon>Sphingobacteriales</taxon>
        <taxon>Sphingobacteriaceae</taxon>
        <taxon>Mucilaginibacter</taxon>
    </lineage>
</organism>
<dbReference type="Gene3D" id="3.30.70.100">
    <property type="match status" value="1"/>
</dbReference>
<evidence type="ECO:0000313" key="2">
    <source>
        <dbReference type="Proteomes" id="UP000632774"/>
    </source>
</evidence>
<proteinExistence type="predicted"/>
<keyword evidence="1" id="KW-0503">Monooxygenase</keyword>
<keyword evidence="2" id="KW-1185">Reference proteome</keyword>
<comment type="caution">
    <text evidence="1">The sequence shown here is derived from an EMBL/GenBank/DDBJ whole genome shotgun (WGS) entry which is preliminary data.</text>
</comment>
<dbReference type="GO" id="GO:0004497">
    <property type="term" value="F:monooxygenase activity"/>
    <property type="evidence" value="ECO:0007669"/>
    <property type="project" value="UniProtKB-KW"/>
</dbReference>